<dbReference type="RefSeq" id="WP_209655849.1">
    <property type="nucleotide sequence ID" value="NZ_JAGJCB010000015.1"/>
</dbReference>
<keyword evidence="2" id="KW-1185">Reference proteome</keyword>
<dbReference type="Proteomes" id="UP000670776">
    <property type="component" value="Unassembled WGS sequence"/>
</dbReference>
<sequence>MLLFIVIRYALFGGAQSRPFFELAKYHNLAASAAACTQTAFVCAHVLEDCNLL</sequence>
<dbReference type="EMBL" id="JAGJCB010000015">
    <property type="protein sequence ID" value="MBP0904958.1"/>
    <property type="molecule type" value="Genomic_DNA"/>
</dbReference>
<accession>A0ABS4BWI7</accession>
<comment type="caution">
    <text evidence="1">The sequence shown here is derived from an EMBL/GenBank/DDBJ whole genome shotgun (WGS) entry which is preliminary data.</text>
</comment>
<evidence type="ECO:0000313" key="1">
    <source>
        <dbReference type="EMBL" id="MBP0904958.1"/>
    </source>
</evidence>
<protein>
    <submittedName>
        <fullName evidence="1">Uncharacterized protein</fullName>
    </submittedName>
</protein>
<reference evidence="1 2" key="1">
    <citation type="submission" date="2021-04" db="EMBL/GenBank/DDBJ databases">
        <title>Mariniflexile gromovii gen. nov., sp. nov., a gliding bacterium isolated from the sea urchin Strongylocentrotus intermedius.</title>
        <authorList>
            <person name="Ko S."/>
            <person name="Le V."/>
            <person name="Ahn C.-Y."/>
            <person name="Oh H.-M."/>
        </authorList>
    </citation>
    <scope>NUCLEOTIDE SEQUENCE [LARGE SCALE GENOMIC DNA]</scope>
    <source>
        <strain evidence="1 2">KCTC 12570</strain>
    </source>
</reference>
<evidence type="ECO:0000313" key="2">
    <source>
        <dbReference type="Proteomes" id="UP000670776"/>
    </source>
</evidence>
<proteinExistence type="predicted"/>
<name>A0ABS4BWI7_9FLAO</name>
<organism evidence="1 2">
    <name type="scientific">Mariniflexile gromovii</name>
    <dbReference type="NCBI Taxonomy" id="362523"/>
    <lineage>
        <taxon>Bacteria</taxon>
        <taxon>Pseudomonadati</taxon>
        <taxon>Bacteroidota</taxon>
        <taxon>Flavobacteriia</taxon>
        <taxon>Flavobacteriales</taxon>
        <taxon>Flavobacteriaceae</taxon>
        <taxon>Mariniflexile</taxon>
    </lineage>
</organism>
<gene>
    <name evidence="1" type="ORF">J8H85_14055</name>
</gene>